<protein>
    <submittedName>
        <fullName evidence="1">Uncharacterized protein</fullName>
    </submittedName>
</protein>
<evidence type="ECO:0000313" key="1">
    <source>
        <dbReference type="EMBL" id="EGZ09868.1"/>
    </source>
</evidence>
<dbReference type="Proteomes" id="UP000002640">
    <property type="component" value="Unassembled WGS sequence"/>
</dbReference>
<dbReference type="InParanoid" id="G5A2H7"/>
<organism evidence="1 2">
    <name type="scientific">Phytophthora sojae (strain P6497)</name>
    <name type="common">Soybean stem and root rot agent</name>
    <name type="synonym">Phytophthora megasperma f. sp. glycines</name>
    <dbReference type="NCBI Taxonomy" id="1094619"/>
    <lineage>
        <taxon>Eukaryota</taxon>
        <taxon>Sar</taxon>
        <taxon>Stramenopiles</taxon>
        <taxon>Oomycota</taxon>
        <taxon>Peronosporomycetes</taxon>
        <taxon>Peronosporales</taxon>
        <taxon>Peronosporaceae</taxon>
        <taxon>Phytophthora</taxon>
    </lineage>
</organism>
<accession>G5A2H7</accession>
<keyword evidence="2" id="KW-1185">Reference proteome</keyword>
<dbReference type="AlphaFoldDB" id="G5A2H7"/>
<gene>
    <name evidence="1" type="ORF">PHYSODRAFT_338583</name>
</gene>
<dbReference type="GeneID" id="20647596"/>
<dbReference type="EMBL" id="JH159159">
    <property type="protein sequence ID" value="EGZ09868.1"/>
    <property type="molecule type" value="Genomic_DNA"/>
</dbReference>
<dbReference type="RefSeq" id="XP_009534729.1">
    <property type="nucleotide sequence ID" value="XM_009536434.1"/>
</dbReference>
<dbReference type="KEGG" id="psoj:PHYSODRAFT_338583"/>
<sequence>MERKRYFRLVDGARRPQPELGDVPVRYVRVRDGTDAGDFCETVLARCTDSLPPGLIDEAVLKVFVNSEAAGPLNADDALSAYGLNREDPLVVEVPKVWFHLTDAGTQPPFARTSAASVPLTANHTIESLRNAVMKMYSSSRLARVAVSDLQMPIGSLGRTLATALIIEVPQNVGELYRLSIDQEHTSSVQTYQNTAQLLKESLEVKAVVKLIENASESPSPTRFVVLENSSGTGKTQMAFNLQATEACDVFYVLCTPAGDRDQDVMDQLAGLGRQLGCICTPSSPLRSVVMPIFKAQRHESKWKKHLTAENK</sequence>
<reference evidence="1 2" key="1">
    <citation type="journal article" date="2006" name="Science">
        <title>Phytophthora genome sequences uncover evolutionary origins and mechanisms of pathogenesis.</title>
        <authorList>
            <person name="Tyler B.M."/>
            <person name="Tripathy S."/>
            <person name="Zhang X."/>
            <person name="Dehal P."/>
            <person name="Jiang R.H."/>
            <person name="Aerts A."/>
            <person name="Arredondo F.D."/>
            <person name="Baxter L."/>
            <person name="Bensasson D."/>
            <person name="Beynon J.L."/>
            <person name="Chapman J."/>
            <person name="Damasceno C.M."/>
            <person name="Dorrance A.E."/>
            <person name="Dou D."/>
            <person name="Dickerman A.W."/>
            <person name="Dubchak I.L."/>
            <person name="Garbelotto M."/>
            <person name="Gijzen M."/>
            <person name="Gordon S.G."/>
            <person name="Govers F."/>
            <person name="Grunwald N.J."/>
            <person name="Huang W."/>
            <person name="Ivors K.L."/>
            <person name="Jones R.W."/>
            <person name="Kamoun S."/>
            <person name="Krampis K."/>
            <person name="Lamour K.H."/>
            <person name="Lee M.K."/>
            <person name="McDonald W.H."/>
            <person name="Medina M."/>
            <person name="Meijer H.J."/>
            <person name="Nordberg E.K."/>
            <person name="Maclean D.J."/>
            <person name="Ospina-Giraldo M.D."/>
            <person name="Morris P.F."/>
            <person name="Phuntumart V."/>
            <person name="Putnam N.H."/>
            <person name="Rash S."/>
            <person name="Rose J.K."/>
            <person name="Sakihama Y."/>
            <person name="Salamov A.A."/>
            <person name="Savidor A."/>
            <person name="Scheuring C.F."/>
            <person name="Smith B.M."/>
            <person name="Sobral B.W."/>
            <person name="Terry A."/>
            <person name="Torto-Alalibo T.A."/>
            <person name="Win J."/>
            <person name="Xu Z."/>
            <person name="Zhang H."/>
            <person name="Grigoriev I.V."/>
            <person name="Rokhsar D.S."/>
            <person name="Boore J.L."/>
        </authorList>
    </citation>
    <scope>NUCLEOTIDE SEQUENCE [LARGE SCALE GENOMIC DNA]</scope>
    <source>
        <strain evidence="1 2">P6497</strain>
    </source>
</reference>
<proteinExistence type="predicted"/>
<evidence type="ECO:0000313" key="2">
    <source>
        <dbReference type="Proteomes" id="UP000002640"/>
    </source>
</evidence>
<name>G5A2H7_PHYSP</name>